<proteinExistence type="predicted"/>
<dbReference type="SUPFAM" id="SSF55729">
    <property type="entry name" value="Acyl-CoA N-acyltransferases (Nat)"/>
    <property type="match status" value="1"/>
</dbReference>
<sequence length="150" mass="16400">MTVRIARNPADFEAADGLAADVYRVSGLPQPLPIRAGEDRVVLLAEDDGEVVGTMALVFCGSGAVATRFAIQRRSVLFCWSMLVAEALSEMAKRHVDFMATSVNPATQDRWRRCLGLVTVARGTYEELSGVPAVVMVGSVDAMRKQWDRR</sequence>
<dbReference type="InterPro" id="IPR016181">
    <property type="entry name" value="Acyl_CoA_acyltransferase"/>
</dbReference>
<comment type="caution">
    <text evidence="1">The sequence shown here is derived from an EMBL/GenBank/DDBJ whole genome shotgun (WGS) entry which is preliminary data.</text>
</comment>
<accession>A0A0F9PX00</accession>
<dbReference type="EMBL" id="LAZR01001985">
    <property type="protein sequence ID" value="KKN36165.1"/>
    <property type="molecule type" value="Genomic_DNA"/>
</dbReference>
<protein>
    <recommendedName>
        <fullName evidence="2">N-acetyltransferase domain-containing protein</fullName>
    </recommendedName>
</protein>
<organism evidence="1">
    <name type="scientific">marine sediment metagenome</name>
    <dbReference type="NCBI Taxonomy" id="412755"/>
    <lineage>
        <taxon>unclassified sequences</taxon>
        <taxon>metagenomes</taxon>
        <taxon>ecological metagenomes</taxon>
    </lineage>
</organism>
<reference evidence="1" key="1">
    <citation type="journal article" date="2015" name="Nature">
        <title>Complex archaea that bridge the gap between prokaryotes and eukaryotes.</title>
        <authorList>
            <person name="Spang A."/>
            <person name="Saw J.H."/>
            <person name="Jorgensen S.L."/>
            <person name="Zaremba-Niedzwiedzka K."/>
            <person name="Martijn J."/>
            <person name="Lind A.E."/>
            <person name="van Eijk R."/>
            <person name="Schleper C."/>
            <person name="Guy L."/>
            <person name="Ettema T.J."/>
        </authorList>
    </citation>
    <scope>NUCLEOTIDE SEQUENCE</scope>
</reference>
<name>A0A0F9PX00_9ZZZZ</name>
<evidence type="ECO:0008006" key="2">
    <source>
        <dbReference type="Google" id="ProtNLM"/>
    </source>
</evidence>
<dbReference type="AlphaFoldDB" id="A0A0F9PX00"/>
<evidence type="ECO:0000313" key="1">
    <source>
        <dbReference type="EMBL" id="KKN36165.1"/>
    </source>
</evidence>
<gene>
    <name evidence="1" type="ORF">LCGC14_0776480</name>
</gene>